<keyword evidence="2" id="KW-1185">Reference proteome</keyword>
<sequence>MRSFSVIYAGYGGISNKGFHQFYYDVLLLFPDSYFIEFRFKTFRDWVVKLTSLFIRHLQS</sequence>
<evidence type="ECO:0000313" key="1">
    <source>
        <dbReference type="EMBL" id="CUW85768.1"/>
    </source>
</evidence>
<name>A0A9W5AY13_9HYPH</name>
<organism evidence="1 2">
    <name type="scientific">Agrobacterium genomosp. 2 str. CFBP 5494</name>
    <dbReference type="NCBI Taxonomy" id="1183436"/>
    <lineage>
        <taxon>Bacteria</taxon>
        <taxon>Pseudomonadati</taxon>
        <taxon>Pseudomonadota</taxon>
        <taxon>Alphaproteobacteria</taxon>
        <taxon>Hyphomicrobiales</taxon>
        <taxon>Rhizobiaceae</taxon>
        <taxon>Rhizobium/Agrobacterium group</taxon>
        <taxon>Agrobacterium</taxon>
        <taxon>Agrobacterium tumefaciens complex</taxon>
    </lineage>
</organism>
<evidence type="ECO:0000313" key="2">
    <source>
        <dbReference type="Proteomes" id="UP000191933"/>
    </source>
</evidence>
<dbReference type="Proteomes" id="UP000191933">
    <property type="component" value="Unassembled WGS sequence"/>
</dbReference>
<dbReference type="AlphaFoldDB" id="A0A9W5AY13"/>
<reference evidence="1 2" key="1">
    <citation type="submission" date="2016-01" db="EMBL/GenBank/DDBJ databases">
        <authorList>
            <person name="Regsiter A."/>
            <person name="william w."/>
        </authorList>
    </citation>
    <scope>NUCLEOTIDE SEQUENCE [LARGE SCALE GENOMIC DNA]</scope>
    <source>
        <strain evidence="1 2">CFBP 5494</strain>
    </source>
</reference>
<protein>
    <submittedName>
        <fullName evidence="1">Uncharacterized protein</fullName>
    </submittedName>
</protein>
<gene>
    <name evidence="1" type="ORF">AGR2A_Cc100254</name>
</gene>
<comment type="caution">
    <text evidence="1">The sequence shown here is derived from an EMBL/GenBank/DDBJ whole genome shotgun (WGS) entry which is preliminary data.</text>
</comment>
<proteinExistence type="predicted"/>
<accession>A0A9W5AY13</accession>
<dbReference type="EMBL" id="FBVY01000002">
    <property type="protein sequence ID" value="CUW85768.1"/>
    <property type="molecule type" value="Genomic_DNA"/>
</dbReference>